<dbReference type="EMBL" id="KN426414">
    <property type="protein sequence ID" value="KHG23829.1"/>
    <property type="molecule type" value="Genomic_DNA"/>
</dbReference>
<protein>
    <submittedName>
        <fullName evidence="1">Uncharacterized protein</fullName>
    </submittedName>
</protein>
<keyword evidence="2" id="KW-1185">Reference proteome</keyword>
<name>A0A0B0PHB9_GOSAR</name>
<gene>
    <name evidence="1" type="ORF">F383_04199</name>
</gene>
<evidence type="ECO:0000313" key="1">
    <source>
        <dbReference type="EMBL" id="KHG23829.1"/>
    </source>
</evidence>
<organism evidence="1 2">
    <name type="scientific">Gossypium arboreum</name>
    <name type="common">Tree cotton</name>
    <name type="synonym">Gossypium nanking</name>
    <dbReference type="NCBI Taxonomy" id="29729"/>
    <lineage>
        <taxon>Eukaryota</taxon>
        <taxon>Viridiplantae</taxon>
        <taxon>Streptophyta</taxon>
        <taxon>Embryophyta</taxon>
        <taxon>Tracheophyta</taxon>
        <taxon>Spermatophyta</taxon>
        <taxon>Magnoliopsida</taxon>
        <taxon>eudicotyledons</taxon>
        <taxon>Gunneridae</taxon>
        <taxon>Pentapetalae</taxon>
        <taxon>rosids</taxon>
        <taxon>malvids</taxon>
        <taxon>Malvales</taxon>
        <taxon>Malvaceae</taxon>
        <taxon>Malvoideae</taxon>
        <taxon>Gossypium</taxon>
    </lineage>
</organism>
<evidence type="ECO:0000313" key="2">
    <source>
        <dbReference type="Proteomes" id="UP000032142"/>
    </source>
</evidence>
<sequence>MRPTYPSVCYKLRRN</sequence>
<accession>A0A0B0PHB9</accession>
<reference evidence="2" key="1">
    <citation type="submission" date="2014-09" db="EMBL/GenBank/DDBJ databases">
        <authorList>
            <person name="Mudge J."/>
            <person name="Ramaraj T."/>
            <person name="Lindquist I.E."/>
            <person name="Bharti A.K."/>
            <person name="Sundararajan A."/>
            <person name="Cameron C.T."/>
            <person name="Woodward J.E."/>
            <person name="May G.D."/>
            <person name="Brubaker C."/>
            <person name="Broadhvest J."/>
            <person name="Wilkins T.A."/>
        </authorList>
    </citation>
    <scope>NUCLEOTIDE SEQUENCE</scope>
    <source>
        <strain evidence="2">cv. AKA8401</strain>
    </source>
</reference>
<dbReference type="Proteomes" id="UP000032142">
    <property type="component" value="Unassembled WGS sequence"/>
</dbReference>
<proteinExistence type="predicted"/>